<dbReference type="RefSeq" id="WP_103924114.1">
    <property type="nucleotide sequence ID" value="NZ_FNVR01000005.1"/>
</dbReference>
<organism evidence="1 2">
    <name type="scientific">Algoriphagus boritolerans DSM 17298 = JCM 18970</name>
    <dbReference type="NCBI Taxonomy" id="1120964"/>
    <lineage>
        <taxon>Bacteria</taxon>
        <taxon>Pseudomonadati</taxon>
        <taxon>Bacteroidota</taxon>
        <taxon>Cytophagia</taxon>
        <taxon>Cytophagales</taxon>
        <taxon>Cyclobacteriaceae</taxon>
        <taxon>Algoriphagus</taxon>
    </lineage>
</organism>
<dbReference type="PROSITE" id="PS51257">
    <property type="entry name" value="PROKAR_LIPOPROTEIN"/>
    <property type="match status" value="1"/>
</dbReference>
<sequence>MKTKVILFFAIFGLVGCEVVESENSLPITLEEELNQVFVLPMNQPEGKLSRVIVYGGNSEQVDISREIRYPALGNITLEILRDKNQDTVGIGLNYFSGTNLETSHFFNYENGKPVWWSTKEYEYLSGNRIDKIFQTSAVKERSLLAQYRYNSQNLLTQIEYPFLNGVELMVYEYDSLGRISREWKSGAGQEDFKIDYLVYRYNTKSLLEAKESGIRGIISENRQDAFQYFYNEKGRIIKQKEFDPYFEFQQKSWAEFFYYNQVGDQN</sequence>
<evidence type="ECO:0000313" key="2">
    <source>
        <dbReference type="Proteomes" id="UP000236736"/>
    </source>
</evidence>
<gene>
    <name evidence="1" type="ORF">SAMN03080598_01443</name>
</gene>
<dbReference type="Gene3D" id="2.180.10.10">
    <property type="entry name" value="RHS repeat-associated core"/>
    <property type="match status" value="1"/>
</dbReference>
<dbReference type="STRING" id="1120964.GCA_001313265_02170"/>
<reference evidence="2" key="1">
    <citation type="submission" date="2016-10" db="EMBL/GenBank/DDBJ databases">
        <authorList>
            <person name="Varghese N."/>
            <person name="Submissions S."/>
        </authorList>
    </citation>
    <scope>NUCLEOTIDE SEQUENCE [LARGE SCALE GENOMIC DNA]</scope>
    <source>
        <strain evidence="2">DSM 17298</strain>
    </source>
</reference>
<name>A0A1H5UWB1_9BACT</name>
<keyword evidence="2" id="KW-1185">Reference proteome</keyword>
<evidence type="ECO:0000313" key="1">
    <source>
        <dbReference type="EMBL" id="SEF79375.1"/>
    </source>
</evidence>
<accession>A0A1H5UWB1</accession>
<proteinExistence type="predicted"/>
<dbReference type="Proteomes" id="UP000236736">
    <property type="component" value="Unassembled WGS sequence"/>
</dbReference>
<dbReference type="EMBL" id="FNVR01000005">
    <property type="protein sequence ID" value="SEF79375.1"/>
    <property type="molecule type" value="Genomic_DNA"/>
</dbReference>
<protein>
    <submittedName>
        <fullName evidence="1">Uncharacterized protein</fullName>
    </submittedName>
</protein>
<dbReference type="OrthoDB" id="826050at2"/>
<dbReference type="AlphaFoldDB" id="A0A1H5UWB1"/>